<evidence type="ECO:0000313" key="2">
    <source>
        <dbReference type="Proteomes" id="UP001295684"/>
    </source>
</evidence>
<sequence length="359" mass="41560">MNLDEDCLPEFTDKYVKIERFFDELENIEIKEEVDLSYHGDYHLEEQKEEDDREEEFVCGTEVNLLVKEESDRIVKEEIGGLEGDCPKVERNSEEREQHSFPALKDEKFPIKENSSSVCGELACKEEKCLTISTATYNEECKGMLYLLKMLRIFYFQRLYAYQISDNRNRGRPRVLKNTNPYIIWNLILKKISSQANKRLNQRTDAQNSSVCRDALRVPNIILKHLGSKCRYKSSKESDFLESYSEAFTVGCVPTIFEGEQPENKVKVFCEFIVLYFPASKVRSILSMITKAGFLTTAEQTILVRQLKERNGSSKVGLKKLVRGNSCLSRIMKKLLKTLDASTINHKEAYRQTLLGFLD</sequence>
<dbReference type="EMBL" id="CAMPGE010012385">
    <property type="protein sequence ID" value="CAI2371152.1"/>
    <property type="molecule type" value="Genomic_DNA"/>
</dbReference>
<evidence type="ECO:0000313" key="1">
    <source>
        <dbReference type="EMBL" id="CAI2371152.1"/>
    </source>
</evidence>
<dbReference type="AlphaFoldDB" id="A0AAD1UQF5"/>
<accession>A0AAD1UQF5</accession>
<comment type="caution">
    <text evidence="1">The sequence shown here is derived from an EMBL/GenBank/DDBJ whole genome shotgun (WGS) entry which is preliminary data.</text>
</comment>
<name>A0AAD1UQF5_EUPCR</name>
<protein>
    <submittedName>
        <fullName evidence="1">Uncharacterized protein</fullName>
    </submittedName>
</protein>
<organism evidence="1 2">
    <name type="scientific">Euplotes crassus</name>
    <dbReference type="NCBI Taxonomy" id="5936"/>
    <lineage>
        <taxon>Eukaryota</taxon>
        <taxon>Sar</taxon>
        <taxon>Alveolata</taxon>
        <taxon>Ciliophora</taxon>
        <taxon>Intramacronucleata</taxon>
        <taxon>Spirotrichea</taxon>
        <taxon>Hypotrichia</taxon>
        <taxon>Euplotida</taxon>
        <taxon>Euplotidae</taxon>
        <taxon>Moneuplotes</taxon>
    </lineage>
</organism>
<proteinExistence type="predicted"/>
<reference evidence="1" key="1">
    <citation type="submission" date="2023-07" db="EMBL/GenBank/DDBJ databases">
        <authorList>
            <consortium name="AG Swart"/>
            <person name="Singh M."/>
            <person name="Singh A."/>
            <person name="Seah K."/>
            <person name="Emmerich C."/>
        </authorList>
    </citation>
    <scope>NUCLEOTIDE SEQUENCE</scope>
    <source>
        <strain evidence="1">DP1</strain>
    </source>
</reference>
<dbReference type="Proteomes" id="UP001295684">
    <property type="component" value="Unassembled WGS sequence"/>
</dbReference>
<keyword evidence="2" id="KW-1185">Reference proteome</keyword>
<gene>
    <name evidence="1" type="ORF">ECRASSUSDP1_LOCUS12472</name>
</gene>